<comment type="subcellular location">
    <subcellularLocation>
        <location evidence="10 11">Cytoplasm</location>
    </subcellularLocation>
</comment>
<evidence type="ECO:0000259" key="14">
    <source>
        <dbReference type="Pfam" id="PF08245"/>
    </source>
</evidence>
<dbReference type="InterPro" id="IPR000713">
    <property type="entry name" value="Mur_ligase_N"/>
</dbReference>
<dbReference type="SUPFAM" id="SSF53623">
    <property type="entry name" value="MurD-like peptide ligases, catalytic domain"/>
    <property type="match status" value="1"/>
</dbReference>
<keyword evidence="2 10" id="KW-0436">Ligase</keyword>
<comment type="function">
    <text evidence="10 11">Involved in cell wall formation. Catalyzes the final step in the synthesis of UDP-N-acetylmuramoyl-pentapeptide, the precursor of murein.</text>
</comment>
<dbReference type="EC" id="6.3.2.10" evidence="10 11"/>
<dbReference type="InterPro" id="IPR005863">
    <property type="entry name" value="UDP-N-AcMur_synth"/>
</dbReference>
<dbReference type="InterPro" id="IPR036615">
    <property type="entry name" value="Mur_ligase_C_dom_sf"/>
</dbReference>
<evidence type="ECO:0000256" key="8">
    <source>
        <dbReference type="ARBA" id="ARBA00023306"/>
    </source>
</evidence>
<comment type="similarity">
    <text evidence="10">Belongs to the MurCDEF family. MurF subfamily.</text>
</comment>
<organism evidence="15 16">
    <name type="scientific">Ligilactobacillus ceti DSM 22408</name>
    <dbReference type="NCBI Taxonomy" id="1122146"/>
    <lineage>
        <taxon>Bacteria</taxon>
        <taxon>Bacillati</taxon>
        <taxon>Bacillota</taxon>
        <taxon>Bacilli</taxon>
        <taxon>Lactobacillales</taxon>
        <taxon>Lactobacillaceae</taxon>
        <taxon>Ligilactobacillus</taxon>
    </lineage>
</organism>
<dbReference type="GO" id="GO:0071555">
    <property type="term" value="P:cell wall organization"/>
    <property type="evidence" value="ECO:0007669"/>
    <property type="project" value="UniProtKB-KW"/>
</dbReference>
<dbReference type="SUPFAM" id="SSF53244">
    <property type="entry name" value="MurD-like peptide ligases, peptide-binding domain"/>
    <property type="match status" value="1"/>
</dbReference>
<name>A0A0R2KMF9_9LACO</name>
<evidence type="ECO:0000256" key="1">
    <source>
        <dbReference type="ARBA" id="ARBA00022490"/>
    </source>
</evidence>
<evidence type="ECO:0000256" key="6">
    <source>
        <dbReference type="ARBA" id="ARBA00022960"/>
    </source>
</evidence>
<evidence type="ECO:0000259" key="12">
    <source>
        <dbReference type="Pfam" id="PF01225"/>
    </source>
</evidence>
<keyword evidence="1 10" id="KW-0963">Cytoplasm</keyword>
<dbReference type="GO" id="GO:0005737">
    <property type="term" value="C:cytoplasm"/>
    <property type="evidence" value="ECO:0007669"/>
    <property type="project" value="UniProtKB-SubCell"/>
</dbReference>
<evidence type="ECO:0000256" key="9">
    <source>
        <dbReference type="ARBA" id="ARBA00023316"/>
    </source>
</evidence>
<dbReference type="AlphaFoldDB" id="A0A0R2KMF9"/>
<protein>
    <recommendedName>
        <fullName evidence="10 11">UDP-N-acetylmuramoyl-tripeptide--D-alanyl-D-alanine ligase</fullName>
        <ecNumber evidence="10 11">6.3.2.10</ecNumber>
    </recommendedName>
    <alternativeName>
        <fullName evidence="10">D-alanyl-D-alanine-adding enzyme</fullName>
    </alternativeName>
</protein>
<evidence type="ECO:0000256" key="4">
    <source>
        <dbReference type="ARBA" id="ARBA00022741"/>
    </source>
</evidence>
<comment type="catalytic activity">
    <reaction evidence="11">
        <text>D-alanyl-D-alanine + UDP-N-acetyl-alpha-D-muramoyl-L-alanyl-gamma-D-glutamyl-meso-2,6-diaminopimelate + ATP = UDP-N-acetyl-alpha-D-muramoyl-L-alanyl-gamma-D-glutamyl-meso-2,6-diaminopimeloyl-D-alanyl-D-alanine + ADP + phosphate + H(+)</text>
        <dbReference type="Rhea" id="RHEA:28374"/>
        <dbReference type="ChEBI" id="CHEBI:15378"/>
        <dbReference type="ChEBI" id="CHEBI:30616"/>
        <dbReference type="ChEBI" id="CHEBI:43474"/>
        <dbReference type="ChEBI" id="CHEBI:57822"/>
        <dbReference type="ChEBI" id="CHEBI:61386"/>
        <dbReference type="ChEBI" id="CHEBI:83905"/>
        <dbReference type="ChEBI" id="CHEBI:456216"/>
        <dbReference type="EC" id="6.3.2.10"/>
    </reaction>
</comment>
<dbReference type="Gene3D" id="3.90.190.20">
    <property type="entry name" value="Mur ligase, C-terminal domain"/>
    <property type="match status" value="1"/>
</dbReference>
<comment type="pathway">
    <text evidence="10 11">Cell wall biogenesis; peptidoglycan biosynthesis.</text>
</comment>
<keyword evidence="3 10" id="KW-0132">Cell division</keyword>
<dbReference type="Pfam" id="PF02875">
    <property type="entry name" value="Mur_ligase_C"/>
    <property type="match status" value="1"/>
</dbReference>
<dbReference type="STRING" id="1122146.IV53_GL000226"/>
<comment type="caution">
    <text evidence="15">The sequence shown here is derived from an EMBL/GenBank/DDBJ whole genome shotgun (WGS) entry which is preliminary data.</text>
</comment>
<dbReference type="InterPro" id="IPR036565">
    <property type="entry name" value="Mur-like_cat_sf"/>
</dbReference>
<dbReference type="Pfam" id="PF01225">
    <property type="entry name" value="Mur_ligase"/>
    <property type="match status" value="1"/>
</dbReference>
<dbReference type="Pfam" id="PF08245">
    <property type="entry name" value="Mur_ligase_M"/>
    <property type="match status" value="1"/>
</dbReference>
<keyword evidence="5 10" id="KW-0067">ATP-binding</keyword>
<dbReference type="EMBL" id="JQBZ01000002">
    <property type="protein sequence ID" value="KRN90584.1"/>
    <property type="molecule type" value="Genomic_DNA"/>
</dbReference>
<evidence type="ECO:0000256" key="11">
    <source>
        <dbReference type="RuleBase" id="RU004136"/>
    </source>
</evidence>
<evidence type="ECO:0000259" key="13">
    <source>
        <dbReference type="Pfam" id="PF02875"/>
    </source>
</evidence>
<dbReference type="InterPro" id="IPR013221">
    <property type="entry name" value="Mur_ligase_cen"/>
</dbReference>
<evidence type="ECO:0000313" key="16">
    <source>
        <dbReference type="Proteomes" id="UP000051500"/>
    </source>
</evidence>
<dbReference type="GO" id="GO:0008766">
    <property type="term" value="F:UDP-N-acetylmuramoylalanyl-D-glutamyl-2,6-diaminopimelate-D-alanyl-D-alanine ligase activity"/>
    <property type="evidence" value="ECO:0007669"/>
    <property type="project" value="RHEA"/>
</dbReference>
<keyword evidence="4 10" id="KW-0547">Nucleotide-binding</keyword>
<feature type="domain" description="Mur ligase central" evidence="14">
    <location>
        <begin position="106"/>
        <end position="292"/>
    </location>
</feature>
<dbReference type="HAMAP" id="MF_02019">
    <property type="entry name" value="MurF"/>
    <property type="match status" value="1"/>
</dbReference>
<feature type="domain" description="Mur ligase N-terminal catalytic" evidence="12">
    <location>
        <begin position="23"/>
        <end position="94"/>
    </location>
</feature>
<dbReference type="GO" id="GO:0051301">
    <property type="term" value="P:cell division"/>
    <property type="evidence" value="ECO:0007669"/>
    <property type="project" value="UniProtKB-KW"/>
</dbReference>
<dbReference type="GO" id="GO:0009252">
    <property type="term" value="P:peptidoglycan biosynthetic process"/>
    <property type="evidence" value="ECO:0007669"/>
    <property type="project" value="UniProtKB-UniRule"/>
</dbReference>
<evidence type="ECO:0000256" key="5">
    <source>
        <dbReference type="ARBA" id="ARBA00022840"/>
    </source>
</evidence>
<dbReference type="UniPathway" id="UPA00219"/>
<dbReference type="InterPro" id="IPR051046">
    <property type="entry name" value="MurCDEF_CellWall_CoF430Synth"/>
</dbReference>
<dbReference type="InterPro" id="IPR035911">
    <property type="entry name" value="MurE/MurF_N"/>
</dbReference>
<evidence type="ECO:0000256" key="2">
    <source>
        <dbReference type="ARBA" id="ARBA00022598"/>
    </source>
</evidence>
<dbReference type="GO" id="GO:0005524">
    <property type="term" value="F:ATP binding"/>
    <property type="evidence" value="ECO:0007669"/>
    <property type="project" value="UniProtKB-UniRule"/>
</dbReference>
<feature type="domain" description="Mur ligase C-terminal" evidence="13">
    <location>
        <begin position="316"/>
        <end position="442"/>
    </location>
</feature>
<keyword evidence="6 10" id="KW-0133">Cell shape</keyword>
<dbReference type="PANTHER" id="PTHR43024">
    <property type="entry name" value="UDP-N-ACETYLMURAMOYL-TRIPEPTIDE--D-ALANYL-D-ALANINE LIGASE"/>
    <property type="match status" value="1"/>
</dbReference>
<evidence type="ECO:0000256" key="3">
    <source>
        <dbReference type="ARBA" id="ARBA00022618"/>
    </source>
</evidence>
<dbReference type="Gene3D" id="3.40.1390.10">
    <property type="entry name" value="MurE/MurF, N-terminal domain"/>
    <property type="match status" value="1"/>
</dbReference>
<dbReference type="NCBIfam" id="TIGR01143">
    <property type="entry name" value="murF"/>
    <property type="match status" value="1"/>
</dbReference>
<dbReference type="PATRIC" id="fig|1122146.4.peg.228"/>
<sequence length="456" mass="50066">MQLAEIAQALQIESQPAWEDIIVTSVCFDSRNLEPGALFIPLVANNDGHDYVQSAIEKGAVATLWQLDHQEQIVDLPQLLVPNSLQALQKLAKYYLNKINPQVVAITGSNGKTTTKDMTAAVLATQYNVQKTQANFNNEIGVPLTILAMEPHTEILVVELGMDHPGELTVLSELVEPDVAVITMIGEAHLEFFGTRDKIADAKMEIVTGLKEDGVLIYKGNEPLLQERVAKISQESLTFGMDEAVLVDYQAEQIKSDGVQTRFMIKNHNTPELTIPLMGEYNVANALAASAVGEYFHITGMNLQKALREFALTKNRTEWVSGKQGARILSDVYNSNPTAAKEVLKTIADLPVVGEKIVVLGDMLELGTQSAQLHASLAEVINADEISQVYLCGEMMRHLGEVLADKMPAERIHLYDVTDKERLLADLQKEIKSDDLVLVKGSHGIHLEEIVAGLAE</sequence>
<dbReference type="GO" id="GO:0047480">
    <property type="term" value="F:UDP-N-acetylmuramoyl-tripeptide-D-alanyl-D-alanine ligase activity"/>
    <property type="evidence" value="ECO:0007669"/>
    <property type="project" value="UniProtKB-UniRule"/>
</dbReference>
<evidence type="ECO:0000256" key="7">
    <source>
        <dbReference type="ARBA" id="ARBA00022984"/>
    </source>
</evidence>
<dbReference type="eggNOG" id="COG0770">
    <property type="taxonomic scope" value="Bacteria"/>
</dbReference>
<comment type="catalytic activity">
    <reaction evidence="10">
        <text>UDP-N-acetyl-alpha-D-muramoyl-L-alanyl-gamma-D-glutamyl-L-lysine + D-alanyl-D-alanine + ATP = UDP-N-acetyl-alpha-D-muramoyl-L-alanyl-gamma-D-glutamyl-L-lysyl-D-alanyl-D-alanine + ADP + phosphate + H(+)</text>
        <dbReference type="Rhea" id="RHEA:16085"/>
        <dbReference type="ChEBI" id="CHEBI:15378"/>
        <dbReference type="ChEBI" id="CHEBI:30616"/>
        <dbReference type="ChEBI" id="CHEBI:43474"/>
        <dbReference type="ChEBI" id="CHEBI:57822"/>
        <dbReference type="ChEBI" id="CHEBI:70758"/>
        <dbReference type="ChEBI" id="CHEBI:83903"/>
        <dbReference type="ChEBI" id="CHEBI:456216"/>
        <dbReference type="EC" id="6.3.2.10"/>
    </reaction>
</comment>
<keyword evidence="16" id="KW-1185">Reference proteome</keyword>
<evidence type="ECO:0000313" key="15">
    <source>
        <dbReference type="EMBL" id="KRN90584.1"/>
    </source>
</evidence>
<feature type="binding site" evidence="10">
    <location>
        <begin position="108"/>
        <end position="114"/>
    </location>
    <ligand>
        <name>ATP</name>
        <dbReference type="ChEBI" id="CHEBI:30616"/>
    </ligand>
</feature>
<keyword evidence="9 10" id="KW-0961">Cell wall biogenesis/degradation</keyword>
<dbReference type="SUPFAM" id="SSF63418">
    <property type="entry name" value="MurE/MurF N-terminal domain"/>
    <property type="match status" value="1"/>
</dbReference>
<dbReference type="Proteomes" id="UP000051500">
    <property type="component" value="Unassembled WGS sequence"/>
</dbReference>
<keyword evidence="7 10" id="KW-0573">Peptidoglycan synthesis</keyword>
<dbReference type="InterPro" id="IPR004101">
    <property type="entry name" value="Mur_ligase_C"/>
</dbReference>
<dbReference type="Gene3D" id="3.40.1190.10">
    <property type="entry name" value="Mur-like, catalytic domain"/>
    <property type="match status" value="1"/>
</dbReference>
<accession>A0A0R2KMF9</accession>
<dbReference type="GO" id="GO:0008360">
    <property type="term" value="P:regulation of cell shape"/>
    <property type="evidence" value="ECO:0007669"/>
    <property type="project" value="UniProtKB-KW"/>
</dbReference>
<gene>
    <name evidence="10" type="primary">murF</name>
    <name evidence="15" type="ORF">IV53_GL000226</name>
</gene>
<keyword evidence="8 10" id="KW-0131">Cell cycle</keyword>
<dbReference type="PANTHER" id="PTHR43024:SF1">
    <property type="entry name" value="UDP-N-ACETYLMURAMOYL-TRIPEPTIDE--D-ALANYL-D-ALANINE LIGASE"/>
    <property type="match status" value="1"/>
</dbReference>
<reference evidence="15 16" key="1">
    <citation type="journal article" date="2015" name="Genome Announc.">
        <title>Expanding the biotechnology potential of lactobacilli through comparative genomics of 213 strains and associated genera.</title>
        <authorList>
            <person name="Sun Z."/>
            <person name="Harris H.M."/>
            <person name="McCann A."/>
            <person name="Guo C."/>
            <person name="Argimon S."/>
            <person name="Zhang W."/>
            <person name="Yang X."/>
            <person name="Jeffery I.B."/>
            <person name="Cooney J.C."/>
            <person name="Kagawa T.F."/>
            <person name="Liu W."/>
            <person name="Song Y."/>
            <person name="Salvetti E."/>
            <person name="Wrobel A."/>
            <person name="Rasinkangas P."/>
            <person name="Parkhill J."/>
            <person name="Rea M.C."/>
            <person name="O'Sullivan O."/>
            <person name="Ritari J."/>
            <person name="Douillard F.P."/>
            <person name="Paul Ross R."/>
            <person name="Yang R."/>
            <person name="Briner A.E."/>
            <person name="Felis G.E."/>
            <person name="de Vos W.M."/>
            <person name="Barrangou R."/>
            <person name="Klaenhammer T.R."/>
            <person name="Caufield P.W."/>
            <person name="Cui Y."/>
            <person name="Zhang H."/>
            <person name="O'Toole P.W."/>
        </authorList>
    </citation>
    <scope>NUCLEOTIDE SEQUENCE [LARGE SCALE GENOMIC DNA]</scope>
    <source>
        <strain evidence="15 16">DSM 22408</strain>
    </source>
</reference>
<evidence type="ECO:0000256" key="10">
    <source>
        <dbReference type="HAMAP-Rule" id="MF_02019"/>
    </source>
</evidence>
<proteinExistence type="inferred from homology"/>